<evidence type="ECO:0000313" key="2">
    <source>
        <dbReference type="EMBL" id="CAI9536097.1"/>
    </source>
</evidence>
<dbReference type="EMBL" id="CATNWA010000299">
    <property type="protein sequence ID" value="CAI9536097.1"/>
    <property type="molecule type" value="Genomic_DNA"/>
</dbReference>
<comment type="caution">
    <text evidence="2">The sequence shown here is derived from an EMBL/GenBank/DDBJ whole genome shotgun (WGS) entry which is preliminary data.</text>
</comment>
<evidence type="ECO:0000256" key="1">
    <source>
        <dbReference type="SAM" id="MobiDB-lite"/>
    </source>
</evidence>
<protein>
    <submittedName>
        <fullName evidence="2">Uncharacterized protein</fullName>
    </submittedName>
</protein>
<sequence length="82" mass="8342">MPADLYLAVLSVTRPPGPSEPCSSIPCNPLQWGPSDLSTSRTLPVGALGGIPLPLTDAPSSPRPGLGGRGASKSIPTIRGPW</sequence>
<proteinExistence type="predicted"/>
<name>A0ABN9ANE1_9NEOB</name>
<evidence type="ECO:0000313" key="3">
    <source>
        <dbReference type="Proteomes" id="UP001162483"/>
    </source>
</evidence>
<organism evidence="2 3">
    <name type="scientific">Staurois parvus</name>
    <dbReference type="NCBI Taxonomy" id="386267"/>
    <lineage>
        <taxon>Eukaryota</taxon>
        <taxon>Metazoa</taxon>
        <taxon>Chordata</taxon>
        <taxon>Craniata</taxon>
        <taxon>Vertebrata</taxon>
        <taxon>Euteleostomi</taxon>
        <taxon>Amphibia</taxon>
        <taxon>Batrachia</taxon>
        <taxon>Anura</taxon>
        <taxon>Neobatrachia</taxon>
        <taxon>Ranoidea</taxon>
        <taxon>Ranidae</taxon>
        <taxon>Staurois</taxon>
    </lineage>
</organism>
<accession>A0ABN9ANE1</accession>
<reference evidence="2" key="1">
    <citation type="submission" date="2023-05" db="EMBL/GenBank/DDBJ databases">
        <authorList>
            <person name="Stuckert A."/>
        </authorList>
    </citation>
    <scope>NUCLEOTIDE SEQUENCE</scope>
</reference>
<keyword evidence="3" id="KW-1185">Reference proteome</keyword>
<dbReference type="Proteomes" id="UP001162483">
    <property type="component" value="Unassembled WGS sequence"/>
</dbReference>
<feature type="region of interest" description="Disordered" evidence="1">
    <location>
        <begin position="54"/>
        <end position="82"/>
    </location>
</feature>
<gene>
    <name evidence="2" type="ORF">SPARVUS_LOCUS980722</name>
</gene>